<dbReference type="PANTHER" id="PTHR43538">
    <property type="entry name" value="ALPHA-IPM SYNTHASE/HOMOCITRATE SYNTHASE"/>
    <property type="match status" value="1"/>
</dbReference>
<evidence type="ECO:0000256" key="7">
    <source>
        <dbReference type="ARBA" id="ARBA00048263"/>
    </source>
</evidence>
<dbReference type="NCBIfam" id="TIGR00977">
    <property type="entry name" value="citramal_synth"/>
    <property type="match status" value="1"/>
</dbReference>
<organism evidence="11">
    <name type="scientific">Caldithrix abyssi</name>
    <dbReference type="NCBI Taxonomy" id="187145"/>
    <lineage>
        <taxon>Bacteria</taxon>
        <taxon>Pseudomonadati</taxon>
        <taxon>Calditrichota</taxon>
        <taxon>Calditrichia</taxon>
        <taxon>Calditrichales</taxon>
        <taxon>Calditrichaceae</taxon>
        <taxon>Caldithrix</taxon>
    </lineage>
</organism>
<dbReference type="GO" id="GO:0009097">
    <property type="term" value="P:isoleucine biosynthetic process"/>
    <property type="evidence" value="ECO:0007669"/>
    <property type="project" value="UniProtKB-UniRule"/>
</dbReference>
<dbReference type="Gene3D" id="3.20.20.70">
    <property type="entry name" value="Aldolase class I"/>
    <property type="match status" value="1"/>
</dbReference>
<dbReference type="CDD" id="cd07941">
    <property type="entry name" value="DRE_TIM_LeuA3"/>
    <property type="match status" value="1"/>
</dbReference>
<keyword evidence="3" id="KW-0028">Amino-acid biosynthesis</keyword>
<dbReference type="EMBL" id="DRQG01000004">
    <property type="protein sequence ID" value="HGY54114.1"/>
    <property type="molecule type" value="Genomic_DNA"/>
</dbReference>
<dbReference type="InterPro" id="IPR054691">
    <property type="entry name" value="LeuA/HCS_post-cat"/>
</dbReference>
<dbReference type="SUPFAM" id="SSF51569">
    <property type="entry name" value="Aldolase"/>
    <property type="match status" value="1"/>
</dbReference>
<dbReference type="InterPro" id="IPR036230">
    <property type="entry name" value="LeuA_allosteric_dom_sf"/>
</dbReference>
<dbReference type="SUPFAM" id="SSF110921">
    <property type="entry name" value="2-isopropylmalate synthase LeuA, allosteric (dimerisation) domain"/>
    <property type="match status" value="1"/>
</dbReference>
<evidence type="ECO:0000256" key="6">
    <source>
        <dbReference type="ARBA" id="ARBA00023304"/>
    </source>
</evidence>
<dbReference type="Pfam" id="PF00682">
    <property type="entry name" value="HMGL-like"/>
    <property type="match status" value="1"/>
</dbReference>
<dbReference type="GO" id="GO:0009098">
    <property type="term" value="P:L-leucine biosynthetic process"/>
    <property type="evidence" value="ECO:0007669"/>
    <property type="project" value="InterPro"/>
</dbReference>
<dbReference type="PROSITE" id="PS50991">
    <property type="entry name" value="PYR_CT"/>
    <property type="match status" value="1"/>
</dbReference>
<dbReference type="GO" id="GO:0043714">
    <property type="term" value="F:(R)-citramalate synthase activity"/>
    <property type="evidence" value="ECO:0007669"/>
    <property type="project" value="UniProtKB-UniRule"/>
</dbReference>
<evidence type="ECO:0000256" key="9">
    <source>
        <dbReference type="RuleBase" id="RU003523"/>
    </source>
</evidence>
<dbReference type="PANTHER" id="PTHR43538:SF1">
    <property type="entry name" value="(R)-CITRAMALATE SYNTHASE"/>
    <property type="match status" value="1"/>
</dbReference>
<dbReference type="AlphaFoldDB" id="A0A7V4TZI8"/>
<dbReference type="SMART" id="SM00917">
    <property type="entry name" value="LeuA_dimer"/>
    <property type="match status" value="1"/>
</dbReference>
<comment type="pathway">
    <text evidence="1">Amino-acid biosynthesis; L-isoleucine biosynthesis; 2-oxobutanoate from pyruvate: step 1/3.</text>
</comment>
<keyword evidence="6" id="KW-0100">Branched-chain amino acid biosynthesis</keyword>
<evidence type="ECO:0000256" key="1">
    <source>
        <dbReference type="ARBA" id="ARBA00004743"/>
    </source>
</evidence>
<name>A0A7V4TZI8_CALAY</name>
<evidence type="ECO:0000256" key="5">
    <source>
        <dbReference type="ARBA" id="ARBA00022679"/>
    </source>
</evidence>
<comment type="catalytic activity">
    <reaction evidence="7">
        <text>pyruvate + acetyl-CoA + H2O = (3R)-citramalate + CoA + H(+)</text>
        <dbReference type="Rhea" id="RHEA:19045"/>
        <dbReference type="ChEBI" id="CHEBI:15361"/>
        <dbReference type="ChEBI" id="CHEBI:15377"/>
        <dbReference type="ChEBI" id="CHEBI:15378"/>
        <dbReference type="ChEBI" id="CHEBI:30934"/>
        <dbReference type="ChEBI" id="CHEBI:57287"/>
        <dbReference type="ChEBI" id="CHEBI:57288"/>
        <dbReference type="EC" id="2.3.3.21"/>
    </reaction>
</comment>
<evidence type="ECO:0000256" key="3">
    <source>
        <dbReference type="ARBA" id="ARBA00022605"/>
    </source>
</evidence>
<sequence length="532" mass="58908">MTHNPIELFDTTLRDGTQGEAVNLSIHDKLLITEKLDDFGIDIIEGGWPGSNPKDEAYFEQVRRLHLKNARICAFGSTARFPDKVKEDKNLNMLLAAETPVISLFGKTWRFHSQKSLGLSDEQNAELIFKSVQFLKEQGRRVVFDAEHFFDGYKDDRDFALAMLKAAEEGGADILVLCDTNGGALTHEVADIFTDVRKNTKLPLGIHAHNDGDMAVANTLAAVQAGAVHVQGTINGLGERCGNANLCSVIPNLLLKLRCRTRQPVKLEQLTHVSHFVYEVANLAPNTRAAFVGKSAFTHKGGIHVSSVLKDSRMYEHISPQLVGNKQHVLVSDLSGQSNIRYKAKELGIDIPNKREFSRNFVQHIKSLEYEGFQFDGAEGSFELLLRSELNTYHPYFSVTYAKINVLIDDNGIDYAEAVLKVKVGDEIEHTASDGDGPVNALDNALRKALTRFYPEIASIHLVDYKVRVLGERNGTGAKVRVLVETSDGEDSWSTVGVSENIIRASLQALNDSLNYKILKTKKESYAARGVS</sequence>
<evidence type="ECO:0000256" key="8">
    <source>
        <dbReference type="NCBIfam" id="TIGR00977"/>
    </source>
</evidence>
<accession>A0A7V4TZI8</accession>
<dbReference type="EC" id="2.3.3.21" evidence="8"/>
<dbReference type="InterPro" id="IPR013785">
    <property type="entry name" value="Aldolase_TIM"/>
</dbReference>
<dbReference type="Pfam" id="PF22617">
    <property type="entry name" value="HCS_D2"/>
    <property type="match status" value="1"/>
</dbReference>
<dbReference type="InterPro" id="IPR002034">
    <property type="entry name" value="AIPM/Hcit_synth_CS"/>
</dbReference>
<dbReference type="Proteomes" id="UP000885779">
    <property type="component" value="Unassembled WGS sequence"/>
</dbReference>
<keyword evidence="4" id="KW-0412">Isoleucine biosynthesis</keyword>
<evidence type="ECO:0000259" key="10">
    <source>
        <dbReference type="PROSITE" id="PS50991"/>
    </source>
</evidence>
<keyword evidence="5 9" id="KW-0808">Transferase</keyword>
<dbReference type="Gene3D" id="1.10.238.260">
    <property type="match status" value="1"/>
</dbReference>
<dbReference type="Gene3D" id="3.30.160.270">
    <property type="match status" value="1"/>
</dbReference>
<reference evidence="11" key="1">
    <citation type="journal article" date="2020" name="mSystems">
        <title>Genome- and Community-Level Interaction Insights into Carbon Utilization and Element Cycling Functions of Hydrothermarchaeota in Hydrothermal Sediment.</title>
        <authorList>
            <person name="Zhou Z."/>
            <person name="Liu Y."/>
            <person name="Xu W."/>
            <person name="Pan J."/>
            <person name="Luo Z.H."/>
            <person name="Li M."/>
        </authorList>
    </citation>
    <scope>NUCLEOTIDE SEQUENCE [LARGE SCALE GENOMIC DNA]</scope>
    <source>
        <strain evidence="11">HyVt-577</strain>
    </source>
</reference>
<comment type="caution">
    <text evidence="11">The sequence shown here is derived from an EMBL/GenBank/DDBJ whole genome shotgun (WGS) entry which is preliminary data.</text>
</comment>
<feature type="domain" description="Pyruvate carboxyltransferase" evidence="10">
    <location>
        <begin position="6"/>
        <end position="271"/>
    </location>
</feature>
<protein>
    <recommendedName>
        <fullName evidence="8">Citramalate synthase</fullName>
        <ecNumber evidence="8">2.3.3.21</ecNumber>
    </recommendedName>
</protein>
<dbReference type="UniPathway" id="UPA00047">
    <property type="reaction ID" value="UER00066"/>
</dbReference>
<evidence type="ECO:0000256" key="4">
    <source>
        <dbReference type="ARBA" id="ARBA00022624"/>
    </source>
</evidence>
<dbReference type="PROSITE" id="PS00815">
    <property type="entry name" value="AIPM_HOMOCIT_SYNTH_1"/>
    <property type="match status" value="1"/>
</dbReference>
<evidence type="ECO:0000256" key="2">
    <source>
        <dbReference type="ARBA" id="ARBA00006154"/>
    </source>
</evidence>
<dbReference type="Pfam" id="PF08502">
    <property type="entry name" value="LeuA_dimer"/>
    <property type="match status" value="1"/>
</dbReference>
<dbReference type="InterPro" id="IPR005675">
    <property type="entry name" value="Citramal_synthase"/>
</dbReference>
<dbReference type="InterPro" id="IPR013709">
    <property type="entry name" value="2-isopropylmalate_synth_dimer"/>
</dbReference>
<proteinExistence type="inferred from homology"/>
<gene>
    <name evidence="11" type="ORF">ENK44_00290</name>
</gene>
<comment type="similarity">
    <text evidence="2 9">Belongs to the alpha-IPM synthase/homocitrate synthase family.</text>
</comment>
<evidence type="ECO:0000313" key="11">
    <source>
        <dbReference type="EMBL" id="HGY54114.1"/>
    </source>
</evidence>
<dbReference type="InterPro" id="IPR000891">
    <property type="entry name" value="PYR_CT"/>
</dbReference>
<dbReference type="GO" id="GO:0003852">
    <property type="term" value="F:2-isopropylmalate synthase activity"/>
    <property type="evidence" value="ECO:0007669"/>
    <property type="project" value="InterPro"/>
</dbReference>